<dbReference type="PANTHER" id="PTHR19134">
    <property type="entry name" value="RECEPTOR-TYPE TYROSINE-PROTEIN PHOSPHATASE"/>
    <property type="match status" value="1"/>
</dbReference>
<evidence type="ECO:0000256" key="1">
    <source>
        <dbReference type="ARBA" id="ARBA00009580"/>
    </source>
</evidence>
<dbReference type="PROSITE" id="PS50055">
    <property type="entry name" value="TYR_PHOSPHATASE_PTP"/>
    <property type="match status" value="1"/>
</dbReference>
<accession>A0ABY7F8Z0</accession>
<reference evidence="6" key="1">
    <citation type="submission" date="2022-11" db="EMBL/GenBank/DDBJ databases">
        <title>Centuries of genome instability and evolution in soft-shell clam transmissible cancer (bioRxiv).</title>
        <authorList>
            <person name="Hart S.F.M."/>
            <person name="Yonemitsu M.A."/>
            <person name="Giersch R.M."/>
            <person name="Beal B.F."/>
            <person name="Arriagada G."/>
            <person name="Davis B.W."/>
            <person name="Ostrander E.A."/>
            <person name="Goff S.P."/>
            <person name="Metzger M.J."/>
        </authorList>
    </citation>
    <scope>NUCLEOTIDE SEQUENCE</scope>
    <source>
        <strain evidence="6">MELC-2E11</strain>
        <tissue evidence="6">Siphon/mantle</tissue>
    </source>
</reference>
<dbReference type="Pfam" id="PF00102">
    <property type="entry name" value="Y_phosphatase"/>
    <property type="match status" value="1"/>
</dbReference>
<dbReference type="CDD" id="cd00047">
    <property type="entry name" value="PTPc"/>
    <property type="match status" value="1"/>
</dbReference>
<dbReference type="InterPro" id="IPR000242">
    <property type="entry name" value="PTP_cat"/>
</dbReference>
<organism evidence="6 7">
    <name type="scientific">Mya arenaria</name>
    <name type="common">Soft-shell clam</name>
    <dbReference type="NCBI Taxonomy" id="6604"/>
    <lineage>
        <taxon>Eukaryota</taxon>
        <taxon>Metazoa</taxon>
        <taxon>Spiralia</taxon>
        <taxon>Lophotrochozoa</taxon>
        <taxon>Mollusca</taxon>
        <taxon>Bivalvia</taxon>
        <taxon>Autobranchia</taxon>
        <taxon>Heteroconchia</taxon>
        <taxon>Euheterodonta</taxon>
        <taxon>Imparidentia</taxon>
        <taxon>Neoheterodontei</taxon>
        <taxon>Myida</taxon>
        <taxon>Myoidea</taxon>
        <taxon>Myidae</taxon>
        <taxon>Mya</taxon>
    </lineage>
</organism>
<keyword evidence="3" id="KW-0378">Hydrolase</keyword>
<feature type="domain" description="Tyrosine-protein phosphatase" evidence="5">
    <location>
        <begin position="1"/>
        <end position="149"/>
    </location>
</feature>
<gene>
    <name evidence="6" type="ORF">MAR_032055</name>
</gene>
<dbReference type="SUPFAM" id="SSF52799">
    <property type="entry name" value="(Phosphotyrosine protein) phosphatases II"/>
    <property type="match status" value="1"/>
</dbReference>
<evidence type="ECO:0000256" key="4">
    <source>
        <dbReference type="ARBA" id="ARBA00022912"/>
    </source>
</evidence>
<evidence type="ECO:0000259" key="5">
    <source>
        <dbReference type="PROSITE" id="PS50055"/>
    </source>
</evidence>
<name>A0ABY7F8Z0_MYAAR</name>
<keyword evidence="4" id="KW-0904">Protein phosphatase</keyword>
<dbReference type="InterPro" id="IPR050348">
    <property type="entry name" value="Protein-Tyr_Phosphatase"/>
</dbReference>
<evidence type="ECO:0000313" key="6">
    <source>
        <dbReference type="EMBL" id="WAR17461.1"/>
    </source>
</evidence>
<protein>
    <recommendedName>
        <fullName evidence="2">protein-tyrosine-phosphatase</fullName>
        <ecNumber evidence="2">3.1.3.48</ecNumber>
    </recommendedName>
</protein>
<dbReference type="Gene3D" id="3.90.190.10">
    <property type="entry name" value="Protein tyrosine phosphatase superfamily"/>
    <property type="match status" value="1"/>
</dbReference>
<keyword evidence="7" id="KW-1185">Reference proteome</keyword>
<dbReference type="PANTHER" id="PTHR19134:SF562">
    <property type="entry name" value="PROTEIN-TYROSINE-PHOSPHATASE"/>
    <property type="match status" value="1"/>
</dbReference>
<comment type="similarity">
    <text evidence="1">Belongs to the protein-tyrosine phosphatase family.</text>
</comment>
<evidence type="ECO:0000256" key="2">
    <source>
        <dbReference type="ARBA" id="ARBA00013064"/>
    </source>
</evidence>
<evidence type="ECO:0000313" key="7">
    <source>
        <dbReference type="Proteomes" id="UP001164746"/>
    </source>
</evidence>
<dbReference type="EC" id="3.1.3.48" evidence="2"/>
<dbReference type="Proteomes" id="UP001164746">
    <property type="component" value="Chromosome 10"/>
</dbReference>
<dbReference type="EMBL" id="CP111021">
    <property type="protein sequence ID" value="WAR17461.1"/>
    <property type="molecule type" value="Genomic_DNA"/>
</dbReference>
<evidence type="ECO:0000256" key="3">
    <source>
        <dbReference type="ARBA" id="ARBA00022801"/>
    </source>
</evidence>
<dbReference type="InterPro" id="IPR029021">
    <property type="entry name" value="Prot-tyrosine_phosphatase-like"/>
</dbReference>
<proteinExistence type="inferred from homology"/>
<dbReference type="SMART" id="SM00194">
    <property type="entry name" value="PTPc"/>
    <property type="match status" value="1"/>
</dbReference>
<sequence length="149" mass="17382">MILIDLNLMPLSKLIVKLLATGLATGLGKRNAYIATLAWRFWRMVWQQEVEKIVMMTNLVEGKKTKCEKYWPDQHQSKLYGDIEVVCKVEKLYADFIWRQFTLSKFTSWPDKDIPDNVTSVKEFRLRVNALPCTFDGPVVVHCRFAIKL</sequence>